<proteinExistence type="predicted"/>
<evidence type="ECO:0000313" key="1">
    <source>
        <dbReference type="EMBL" id="RZS93246.1"/>
    </source>
</evidence>
<reference evidence="1 2" key="1">
    <citation type="submission" date="2019-02" db="EMBL/GenBank/DDBJ databases">
        <title>Genomic Encyclopedia of Type Strains, Phase IV (KMG-IV): sequencing the most valuable type-strain genomes for metagenomic binning, comparative biology and taxonomic classification.</title>
        <authorList>
            <person name="Goeker M."/>
        </authorList>
    </citation>
    <scope>NUCLEOTIDE SEQUENCE [LARGE SCALE GENOMIC DNA]</scope>
    <source>
        <strain evidence="1 2">DSM 17196</strain>
    </source>
</reference>
<sequence>MIFGNSTKSQIGELAKSVLNEHWKSLKTTKEEKSIGILDSEKIIFEFLAQNEYGCAFDHLIYVISETEIILTTDQKNKINHLHKKLNR</sequence>
<accession>A0A4Q7P0D0</accession>
<dbReference type="OrthoDB" id="1446700at2"/>
<dbReference type="EMBL" id="SGXE01000002">
    <property type="protein sequence ID" value="RZS93246.1"/>
    <property type="molecule type" value="Genomic_DNA"/>
</dbReference>
<organism evidence="1 2">
    <name type="scientific">Aquimarina brevivitae</name>
    <dbReference type="NCBI Taxonomy" id="323412"/>
    <lineage>
        <taxon>Bacteria</taxon>
        <taxon>Pseudomonadati</taxon>
        <taxon>Bacteroidota</taxon>
        <taxon>Flavobacteriia</taxon>
        <taxon>Flavobacteriales</taxon>
        <taxon>Flavobacteriaceae</taxon>
        <taxon>Aquimarina</taxon>
    </lineage>
</organism>
<comment type="caution">
    <text evidence="1">The sequence shown here is derived from an EMBL/GenBank/DDBJ whole genome shotgun (WGS) entry which is preliminary data.</text>
</comment>
<gene>
    <name evidence="1" type="ORF">EV197_1822</name>
</gene>
<name>A0A4Q7P0D0_9FLAO</name>
<dbReference type="AlphaFoldDB" id="A0A4Q7P0D0"/>
<evidence type="ECO:0000313" key="2">
    <source>
        <dbReference type="Proteomes" id="UP000292262"/>
    </source>
</evidence>
<dbReference type="Proteomes" id="UP000292262">
    <property type="component" value="Unassembled WGS sequence"/>
</dbReference>
<keyword evidence="2" id="KW-1185">Reference proteome</keyword>
<protein>
    <submittedName>
        <fullName evidence="1">Uncharacterized protein</fullName>
    </submittedName>
</protein>
<dbReference type="RefSeq" id="WP_130286387.1">
    <property type="nucleotide sequence ID" value="NZ_SGXE01000002.1"/>
</dbReference>